<accession>X1JZM3</accession>
<comment type="caution">
    <text evidence="1">The sequence shown here is derived from an EMBL/GenBank/DDBJ whole genome shotgun (WGS) entry which is preliminary data.</text>
</comment>
<feature type="non-terminal residue" evidence="1">
    <location>
        <position position="1"/>
    </location>
</feature>
<dbReference type="EMBL" id="BARU01047554">
    <property type="protein sequence ID" value="GAI00227.1"/>
    <property type="molecule type" value="Genomic_DNA"/>
</dbReference>
<reference evidence="1" key="1">
    <citation type="journal article" date="2014" name="Front. Microbiol.">
        <title>High frequency of phylogenetically diverse reductive dehalogenase-homologous genes in deep subseafloor sedimentary metagenomes.</title>
        <authorList>
            <person name="Kawai M."/>
            <person name="Futagami T."/>
            <person name="Toyoda A."/>
            <person name="Takaki Y."/>
            <person name="Nishi S."/>
            <person name="Hori S."/>
            <person name="Arai W."/>
            <person name="Tsubouchi T."/>
            <person name="Morono Y."/>
            <person name="Uchiyama I."/>
            <person name="Ito T."/>
            <person name="Fujiyama A."/>
            <person name="Inagaki F."/>
            <person name="Takami H."/>
        </authorList>
    </citation>
    <scope>NUCLEOTIDE SEQUENCE</scope>
    <source>
        <strain evidence="1">Expedition CK06-06</strain>
    </source>
</reference>
<name>X1JZM3_9ZZZZ</name>
<sequence length="71" mass="8065">IDGEWKLTTLPIPDPEDVFDLPDFTKEEVKEEPVIQEPEFVEQVEEEAVVEKEPVAEEPVKEIFAISIKGA</sequence>
<proteinExistence type="predicted"/>
<organism evidence="1">
    <name type="scientific">marine sediment metagenome</name>
    <dbReference type="NCBI Taxonomy" id="412755"/>
    <lineage>
        <taxon>unclassified sequences</taxon>
        <taxon>metagenomes</taxon>
        <taxon>ecological metagenomes</taxon>
    </lineage>
</organism>
<gene>
    <name evidence="1" type="ORF">S03H2_71198</name>
</gene>
<evidence type="ECO:0000313" key="1">
    <source>
        <dbReference type="EMBL" id="GAI00227.1"/>
    </source>
</evidence>
<protein>
    <submittedName>
        <fullName evidence="1">Uncharacterized protein</fullName>
    </submittedName>
</protein>
<dbReference type="AlphaFoldDB" id="X1JZM3"/>